<evidence type="ECO:0000256" key="1">
    <source>
        <dbReference type="ARBA" id="ARBA00000971"/>
    </source>
</evidence>
<evidence type="ECO:0000256" key="4">
    <source>
        <dbReference type="ARBA" id="ARBA00016902"/>
    </source>
</evidence>
<comment type="domain">
    <text evidence="11">Consists of 3 domains; the N-terminus binds the ribosome, the middle domain has PPIase activity, while the C-terminus has intrinsic chaperone activity on its own.</text>
</comment>
<keyword evidence="5 11" id="KW-0132">Cell division</keyword>
<dbReference type="GO" id="GO:0044183">
    <property type="term" value="F:protein folding chaperone"/>
    <property type="evidence" value="ECO:0007669"/>
    <property type="project" value="TreeGrafter"/>
</dbReference>
<evidence type="ECO:0000256" key="9">
    <source>
        <dbReference type="ARBA" id="ARBA00023306"/>
    </source>
</evidence>
<dbReference type="InterPro" id="IPR005215">
    <property type="entry name" value="Trig_fac"/>
</dbReference>
<comment type="caution">
    <text evidence="15">The sequence shown here is derived from an EMBL/GenBank/DDBJ whole genome shotgun (WGS) entry which is preliminary data.</text>
</comment>
<proteinExistence type="inferred from homology"/>
<dbReference type="FunFam" id="3.10.50.40:FF:000001">
    <property type="entry name" value="Trigger factor"/>
    <property type="match status" value="1"/>
</dbReference>
<name>A0A2P5SXE3_9GAMM</name>
<gene>
    <name evidence="11" type="primary">tig</name>
    <name evidence="15" type="ORF">CRV11_03150</name>
</gene>
<dbReference type="GO" id="GO:0015031">
    <property type="term" value="P:protein transport"/>
    <property type="evidence" value="ECO:0007669"/>
    <property type="project" value="UniProtKB-UniRule"/>
</dbReference>
<dbReference type="HAMAP" id="MF_00303">
    <property type="entry name" value="Trigger_factor_Tig"/>
    <property type="match status" value="1"/>
</dbReference>
<evidence type="ECO:0000313" key="15">
    <source>
        <dbReference type="EMBL" id="PPI87017.1"/>
    </source>
</evidence>
<feature type="domain" description="PPIase FKBP-type" evidence="12">
    <location>
        <begin position="162"/>
        <end position="244"/>
    </location>
</feature>
<dbReference type="Pfam" id="PF05698">
    <property type="entry name" value="Trigger_C"/>
    <property type="match status" value="1"/>
</dbReference>
<dbReference type="InterPro" id="IPR046357">
    <property type="entry name" value="PPIase_dom_sf"/>
</dbReference>
<evidence type="ECO:0000256" key="8">
    <source>
        <dbReference type="ARBA" id="ARBA00023235"/>
    </source>
</evidence>
<keyword evidence="8 11" id="KW-0413">Isomerase</keyword>
<accession>A0A2P5SXE3</accession>
<reference evidence="15 16" key="1">
    <citation type="journal article" date="2018" name="Genome Biol. Evol.">
        <title>Cladogenesis and Genomic Streamlining in Extracellular Endosymbionts of Tropical Stink Bugs.</title>
        <authorList>
            <person name="Otero-Bravo A."/>
            <person name="Goffredi S."/>
            <person name="Sabree Z.L."/>
        </authorList>
    </citation>
    <scope>NUCLEOTIDE SEQUENCE [LARGE SCALE GENOMIC DNA]</scope>
    <source>
        <strain evidence="15 16">SoET</strain>
    </source>
</reference>
<dbReference type="InterPro" id="IPR001179">
    <property type="entry name" value="PPIase_FKBP_dom"/>
</dbReference>
<dbReference type="SUPFAM" id="SSF54534">
    <property type="entry name" value="FKBP-like"/>
    <property type="match status" value="1"/>
</dbReference>
<dbReference type="InterPro" id="IPR037041">
    <property type="entry name" value="Trigger_fac_C_sf"/>
</dbReference>
<evidence type="ECO:0000256" key="11">
    <source>
        <dbReference type="HAMAP-Rule" id="MF_00303"/>
    </source>
</evidence>
<evidence type="ECO:0000313" key="16">
    <source>
        <dbReference type="Proteomes" id="UP000296034"/>
    </source>
</evidence>
<dbReference type="Pfam" id="PF05697">
    <property type="entry name" value="Trigger_N"/>
    <property type="match status" value="1"/>
</dbReference>
<dbReference type="GO" id="GO:0043335">
    <property type="term" value="P:protein unfolding"/>
    <property type="evidence" value="ECO:0007669"/>
    <property type="project" value="TreeGrafter"/>
</dbReference>
<dbReference type="OrthoDB" id="9767721at2"/>
<evidence type="ECO:0000259" key="14">
    <source>
        <dbReference type="Pfam" id="PF05698"/>
    </source>
</evidence>
<dbReference type="InterPro" id="IPR008880">
    <property type="entry name" value="Trigger_fac_C"/>
</dbReference>
<keyword evidence="11" id="KW-0963">Cytoplasm</keyword>
<dbReference type="Proteomes" id="UP000296034">
    <property type="component" value="Unassembled WGS sequence"/>
</dbReference>
<dbReference type="PIRSF" id="PIRSF003095">
    <property type="entry name" value="Trigger_factor"/>
    <property type="match status" value="1"/>
</dbReference>
<dbReference type="EMBL" id="PDKS01000005">
    <property type="protein sequence ID" value="PPI87017.1"/>
    <property type="molecule type" value="Genomic_DNA"/>
</dbReference>
<sequence>MMSWSYDMQLAETNQDLNRKITITISSEKINAAIKKELDDISKTIRINGFRKGKVPMQIVSHRYKNSIVLNILSNLMTNNFIDLIMKQKLNLVGLPKYIPGKYTENKDFEYIVEFKSYPLIELKKLKSIKIEKPLVTITESDIDVTVESIRKQYIKWIEKNVKAEKEDRVTIDFISYINGKEVKNGTVFNFILPLGKGYMASSFEDNVIGYKPGDHFDIDSHFPDNYHLKSLRGKKVHFNVTLKKVEKPSLPELNKELIESLGIKDGSISSLRNQVRKNMELDLKTAVYQELKYQIVKEVISVIHVPMSLIDYEIEMMNKKYSQESCLKNKEVSKQYQNMPKNLLIDKATREAAIKLLLNNIITQYDLQADEHSINEIIEEIAVGYKNRKEVINFYKKNDNIIRNIKNLIIERKAIDIVLSNAEVTEKKINFNMIVNNTNIR</sequence>
<dbReference type="RefSeq" id="WP_136131903.1">
    <property type="nucleotide sequence ID" value="NZ_PDKS01000005.1"/>
</dbReference>
<evidence type="ECO:0000256" key="7">
    <source>
        <dbReference type="ARBA" id="ARBA00023186"/>
    </source>
</evidence>
<dbReference type="PANTHER" id="PTHR30560">
    <property type="entry name" value="TRIGGER FACTOR CHAPERONE AND PEPTIDYL-PROLYL CIS/TRANS ISOMERASE"/>
    <property type="match status" value="1"/>
</dbReference>
<keyword evidence="6 11" id="KW-0697">Rotamase</keyword>
<dbReference type="GO" id="GO:0043022">
    <property type="term" value="F:ribosome binding"/>
    <property type="evidence" value="ECO:0007669"/>
    <property type="project" value="TreeGrafter"/>
</dbReference>
<dbReference type="Pfam" id="PF00254">
    <property type="entry name" value="FKBP_C"/>
    <property type="match status" value="1"/>
</dbReference>
<dbReference type="GO" id="GO:0003755">
    <property type="term" value="F:peptidyl-prolyl cis-trans isomerase activity"/>
    <property type="evidence" value="ECO:0007669"/>
    <property type="project" value="UniProtKB-UniRule"/>
</dbReference>
<keyword evidence="7 11" id="KW-0143">Chaperone</keyword>
<comment type="similarity">
    <text evidence="2 11">Belongs to the FKBP-type PPIase family. Tig subfamily.</text>
</comment>
<dbReference type="Gene3D" id="3.10.50.40">
    <property type="match status" value="1"/>
</dbReference>
<evidence type="ECO:0000256" key="5">
    <source>
        <dbReference type="ARBA" id="ARBA00022618"/>
    </source>
</evidence>
<dbReference type="InterPro" id="IPR008881">
    <property type="entry name" value="Trigger_fac_ribosome-bd_bac"/>
</dbReference>
<organism evidence="15 16">
    <name type="scientific">Candidatus Pantoea edessiphila</name>
    <dbReference type="NCBI Taxonomy" id="2044610"/>
    <lineage>
        <taxon>Bacteria</taxon>
        <taxon>Pseudomonadati</taxon>
        <taxon>Pseudomonadota</taxon>
        <taxon>Gammaproteobacteria</taxon>
        <taxon>Enterobacterales</taxon>
        <taxon>Erwiniaceae</taxon>
        <taxon>Pantoea</taxon>
    </lineage>
</organism>
<evidence type="ECO:0000256" key="2">
    <source>
        <dbReference type="ARBA" id="ARBA00005464"/>
    </source>
</evidence>
<dbReference type="PANTHER" id="PTHR30560:SF3">
    <property type="entry name" value="TRIGGER FACTOR-LIKE PROTEIN TIG, CHLOROPLASTIC"/>
    <property type="match status" value="1"/>
</dbReference>
<evidence type="ECO:0000256" key="3">
    <source>
        <dbReference type="ARBA" id="ARBA00013194"/>
    </source>
</evidence>
<keyword evidence="9 11" id="KW-0131">Cell cycle</keyword>
<comment type="subcellular location">
    <subcellularLocation>
        <location evidence="11">Cytoplasm</location>
    </subcellularLocation>
    <text evidence="11">About half TF is bound to the ribosome near the polypeptide exit tunnel while the other half is free in the cytoplasm.</text>
</comment>
<dbReference type="InterPro" id="IPR027304">
    <property type="entry name" value="Trigger_fact/SurA_dom_sf"/>
</dbReference>
<dbReference type="GO" id="GO:0051083">
    <property type="term" value="P:'de novo' cotranslational protein folding"/>
    <property type="evidence" value="ECO:0007669"/>
    <property type="project" value="TreeGrafter"/>
</dbReference>
<dbReference type="GO" id="GO:0051301">
    <property type="term" value="P:cell division"/>
    <property type="evidence" value="ECO:0007669"/>
    <property type="project" value="UniProtKB-KW"/>
</dbReference>
<feature type="domain" description="Trigger factor ribosome-binding bacterial" evidence="13">
    <location>
        <begin position="11"/>
        <end position="149"/>
    </location>
</feature>
<dbReference type="Gene3D" id="1.10.3120.10">
    <property type="entry name" value="Trigger factor, C-terminal domain"/>
    <property type="match status" value="1"/>
</dbReference>
<dbReference type="NCBIfam" id="TIGR00115">
    <property type="entry name" value="tig"/>
    <property type="match status" value="1"/>
</dbReference>
<comment type="catalytic activity">
    <reaction evidence="1 11">
        <text>[protein]-peptidylproline (omega=180) = [protein]-peptidylproline (omega=0)</text>
        <dbReference type="Rhea" id="RHEA:16237"/>
        <dbReference type="Rhea" id="RHEA-COMP:10747"/>
        <dbReference type="Rhea" id="RHEA-COMP:10748"/>
        <dbReference type="ChEBI" id="CHEBI:83833"/>
        <dbReference type="ChEBI" id="CHEBI:83834"/>
        <dbReference type="EC" id="5.2.1.8"/>
    </reaction>
</comment>
<dbReference type="SUPFAM" id="SSF109998">
    <property type="entry name" value="Triger factor/SurA peptide-binding domain-like"/>
    <property type="match status" value="1"/>
</dbReference>
<evidence type="ECO:0000256" key="6">
    <source>
        <dbReference type="ARBA" id="ARBA00023110"/>
    </source>
</evidence>
<evidence type="ECO:0000259" key="13">
    <source>
        <dbReference type="Pfam" id="PF05697"/>
    </source>
</evidence>
<dbReference type="Gene3D" id="3.30.70.1050">
    <property type="entry name" value="Trigger factor ribosome-binding domain"/>
    <property type="match status" value="1"/>
</dbReference>
<feature type="domain" description="Trigger factor C-terminal" evidence="14">
    <location>
        <begin position="269"/>
        <end position="420"/>
    </location>
</feature>
<dbReference type="EC" id="5.2.1.8" evidence="3 11"/>
<dbReference type="SUPFAM" id="SSF102735">
    <property type="entry name" value="Trigger factor ribosome-binding domain"/>
    <property type="match status" value="1"/>
</dbReference>
<dbReference type="AlphaFoldDB" id="A0A2P5SXE3"/>
<protein>
    <recommendedName>
        <fullName evidence="4 11">Trigger factor</fullName>
        <shortName evidence="11">TF</shortName>
        <ecNumber evidence="3 11">5.2.1.8</ecNumber>
    </recommendedName>
    <alternativeName>
        <fullName evidence="10 11">PPIase</fullName>
    </alternativeName>
</protein>
<evidence type="ECO:0000256" key="10">
    <source>
        <dbReference type="ARBA" id="ARBA00029986"/>
    </source>
</evidence>
<dbReference type="InterPro" id="IPR036611">
    <property type="entry name" value="Trigger_fac_ribosome-bd_sf"/>
</dbReference>
<comment type="function">
    <text evidence="11">Involved in protein export. Acts as a chaperone by maintaining the newly synthesized protein in an open conformation. Functions as a peptidyl-prolyl cis-trans isomerase.</text>
</comment>
<evidence type="ECO:0000259" key="12">
    <source>
        <dbReference type="Pfam" id="PF00254"/>
    </source>
</evidence>
<dbReference type="GO" id="GO:0005737">
    <property type="term" value="C:cytoplasm"/>
    <property type="evidence" value="ECO:0007669"/>
    <property type="project" value="UniProtKB-SubCell"/>
</dbReference>